<proteinExistence type="predicted"/>
<evidence type="ECO:0000256" key="1">
    <source>
        <dbReference type="SAM" id="MobiDB-lite"/>
    </source>
</evidence>
<feature type="compositionally biased region" description="Basic and acidic residues" evidence="1">
    <location>
        <begin position="97"/>
        <end position="107"/>
    </location>
</feature>
<keyword evidence="3" id="KW-1185">Reference proteome</keyword>
<gene>
    <name evidence="2" type="ORF">EXIGLDRAFT_39328</name>
</gene>
<feature type="compositionally biased region" description="Basic residues" evidence="1">
    <location>
        <begin position="36"/>
        <end position="47"/>
    </location>
</feature>
<reference evidence="2 3" key="1">
    <citation type="journal article" date="2016" name="Mol. Biol. Evol.">
        <title>Comparative Genomics of Early-Diverging Mushroom-Forming Fungi Provides Insights into the Origins of Lignocellulose Decay Capabilities.</title>
        <authorList>
            <person name="Nagy L.G."/>
            <person name="Riley R."/>
            <person name="Tritt A."/>
            <person name="Adam C."/>
            <person name="Daum C."/>
            <person name="Floudas D."/>
            <person name="Sun H."/>
            <person name="Yadav J.S."/>
            <person name="Pangilinan J."/>
            <person name="Larsson K.H."/>
            <person name="Matsuura K."/>
            <person name="Barry K."/>
            <person name="Labutti K."/>
            <person name="Kuo R."/>
            <person name="Ohm R.A."/>
            <person name="Bhattacharya S.S."/>
            <person name="Shirouzu T."/>
            <person name="Yoshinaga Y."/>
            <person name="Martin F.M."/>
            <person name="Grigoriev I.V."/>
            <person name="Hibbett D.S."/>
        </authorList>
    </citation>
    <scope>NUCLEOTIDE SEQUENCE [LARGE SCALE GENOMIC DNA]</scope>
    <source>
        <strain evidence="2 3">HHB12029</strain>
    </source>
</reference>
<name>A0A165INC8_EXIGL</name>
<protein>
    <submittedName>
        <fullName evidence="2">Uncharacterized protein</fullName>
    </submittedName>
</protein>
<dbReference type="EMBL" id="KV425986">
    <property type="protein sequence ID" value="KZV93643.1"/>
    <property type="molecule type" value="Genomic_DNA"/>
</dbReference>
<organism evidence="2 3">
    <name type="scientific">Exidia glandulosa HHB12029</name>
    <dbReference type="NCBI Taxonomy" id="1314781"/>
    <lineage>
        <taxon>Eukaryota</taxon>
        <taxon>Fungi</taxon>
        <taxon>Dikarya</taxon>
        <taxon>Basidiomycota</taxon>
        <taxon>Agaricomycotina</taxon>
        <taxon>Agaricomycetes</taxon>
        <taxon>Auriculariales</taxon>
        <taxon>Exidiaceae</taxon>
        <taxon>Exidia</taxon>
    </lineage>
</organism>
<feature type="compositionally biased region" description="Basic and acidic residues" evidence="1">
    <location>
        <begin position="73"/>
        <end position="83"/>
    </location>
</feature>
<sequence length="132" mass="14265">MTSSSACARSSISGSPQTQDTGINSAVREDGTAPSRSRRGPVVRRQRAYPEVRKGGLRLRHGSCKTSTRTSATRRDGPTKDTDLVSAPKSRSGSAPRCREHDEDTHSVDGACIQTSRETVRDCHLLTKPTIT</sequence>
<dbReference type="InParanoid" id="A0A165INC8"/>
<dbReference type="AlphaFoldDB" id="A0A165INC8"/>
<evidence type="ECO:0000313" key="2">
    <source>
        <dbReference type="EMBL" id="KZV93643.1"/>
    </source>
</evidence>
<feature type="region of interest" description="Disordered" evidence="1">
    <location>
        <begin position="1"/>
        <end position="110"/>
    </location>
</feature>
<evidence type="ECO:0000313" key="3">
    <source>
        <dbReference type="Proteomes" id="UP000077266"/>
    </source>
</evidence>
<dbReference type="Proteomes" id="UP000077266">
    <property type="component" value="Unassembled WGS sequence"/>
</dbReference>
<feature type="compositionally biased region" description="Low complexity" evidence="1">
    <location>
        <begin position="1"/>
        <end position="15"/>
    </location>
</feature>
<accession>A0A165INC8</accession>